<evidence type="ECO:0000259" key="1">
    <source>
        <dbReference type="PROSITE" id="PS50851"/>
    </source>
</evidence>
<evidence type="ECO:0000313" key="3">
    <source>
        <dbReference type="Proteomes" id="UP000243469"/>
    </source>
</evidence>
<protein>
    <recommendedName>
        <fullName evidence="1">CheW-like domain-containing protein</fullName>
    </recommendedName>
</protein>
<dbReference type="AlphaFoldDB" id="A0A2G6JP31"/>
<dbReference type="EMBL" id="PDSH01000012">
    <property type="protein sequence ID" value="PIE25185.1"/>
    <property type="molecule type" value="Genomic_DNA"/>
</dbReference>
<dbReference type="Proteomes" id="UP000243469">
    <property type="component" value="Unassembled WGS sequence"/>
</dbReference>
<dbReference type="Gene3D" id="2.40.50.180">
    <property type="entry name" value="CheA-289, Domain 4"/>
    <property type="match status" value="1"/>
</dbReference>
<comment type="caution">
    <text evidence="2">The sequence shown here is derived from an EMBL/GenBank/DDBJ whole genome shotgun (WGS) entry which is preliminary data.</text>
</comment>
<feature type="domain" description="CheW-like" evidence="1">
    <location>
        <begin position="13"/>
        <end position="156"/>
    </location>
</feature>
<dbReference type="GO" id="GO:0006935">
    <property type="term" value="P:chemotaxis"/>
    <property type="evidence" value="ECO:0007669"/>
    <property type="project" value="InterPro"/>
</dbReference>
<dbReference type="InterPro" id="IPR002545">
    <property type="entry name" value="CheW-lke_dom"/>
</dbReference>
<dbReference type="GO" id="GO:0007165">
    <property type="term" value="P:signal transduction"/>
    <property type="evidence" value="ECO:0007669"/>
    <property type="project" value="InterPro"/>
</dbReference>
<dbReference type="STRING" id="207954.MED92_05403"/>
<dbReference type="PROSITE" id="PS50851">
    <property type="entry name" value="CHEW"/>
    <property type="match status" value="1"/>
</dbReference>
<reference evidence="2 3" key="1">
    <citation type="submission" date="2017-10" db="EMBL/GenBank/DDBJ databases">
        <title>Novel microbial diversity and functional potential in the marine mammal oral microbiome.</title>
        <authorList>
            <person name="Dudek N.K."/>
            <person name="Sun C.L."/>
            <person name="Burstein D."/>
            <person name="Kantor R.S."/>
            <person name="Aliaga Goltsman D.S."/>
            <person name="Bik E.M."/>
            <person name="Thomas B.C."/>
            <person name="Banfield J.F."/>
            <person name="Relman D.A."/>
        </authorList>
    </citation>
    <scope>NUCLEOTIDE SEQUENCE [LARGE SCALE GENOMIC DNA]</scope>
    <source>
        <strain evidence="2">DOLJORAL78_47_21</strain>
    </source>
</reference>
<accession>A0A2G6JP31</accession>
<dbReference type="SUPFAM" id="SSF50341">
    <property type="entry name" value="CheW-like"/>
    <property type="match status" value="1"/>
</dbReference>
<name>A0A2G6JP31_NEPCE</name>
<organism evidence="2 3">
    <name type="scientific">Neptuniibacter caesariensis</name>
    <dbReference type="NCBI Taxonomy" id="207954"/>
    <lineage>
        <taxon>Bacteria</taxon>
        <taxon>Pseudomonadati</taxon>
        <taxon>Pseudomonadota</taxon>
        <taxon>Gammaproteobacteria</taxon>
        <taxon>Oceanospirillales</taxon>
        <taxon>Oceanospirillaceae</taxon>
        <taxon>Neptuniibacter</taxon>
    </lineage>
</organism>
<evidence type="ECO:0000313" key="2">
    <source>
        <dbReference type="EMBL" id="PIE25185.1"/>
    </source>
</evidence>
<proteinExistence type="predicted"/>
<dbReference type="InterPro" id="IPR036061">
    <property type="entry name" value="CheW-like_dom_sf"/>
</dbReference>
<gene>
    <name evidence="2" type="ORF">CSA60_01475</name>
</gene>
<dbReference type="Pfam" id="PF01584">
    <property type="entry name" value="CheW"/>
    <property type="match status" value="1"/>
</dbReference>
<sequence>MEPQQVSAQLTSEPEIHTIRHGFMISSYPLMIMENVRAEIVKAPPICSIPSTPEWFAGFINHRGETAPVYDLDRYLQIVDEPKENQEWVLLIDNHPNTVGVLLRQPPNSIVDPVLQTEAVTGFPDVIQQAAGQVYEYASQQWLEVDHHRLFMALKKQF</sequence>